<gene>
    <name evidence="1" type="ORF">CQW23_30058</name>
</gene>
<reference evidence="2" key="2">
    <citation type="journal article" date="2017" name="J. Anim. Genet.">
        <title>Multiple reference genome sequences of hot pepper reveal the massive evolution of plant disease resistance genes by retroduplication.</title>
        <authorList>
            <person name="Kim S."/>
            <person name="Park J."/>
            <person name="Yeom S.-I."/>
            <person name="Kim Y.-M."/>
            <person name="Seo E."/>
            <person name="Kim K.-T."/>
            <person name="Kim M.-S."/>
            <person name="Lee J.M."/>
            <person name="Cheong K."/>
            <person name="Shin H.-S."/>
            <person name="Kim S.-B."/>
            <person name="Han K."/>
            <person name="Lee J."/>
            <person name="Park M."/>
            <person name="Lee H.-A."/>
            <person name="Lee H.-Y."/>
            <person name="Lee Y."/>
            <person name="Oh S."/>
            <person name="Lee J.H."/>
            <person name="Choi E."/>
            <person name="Choi E."/>
            <person name="Lee S.E."/>
            <person name="Jeon J."/>
            <person name="Kim H."/>
            <person name="Choi G."/>
            <person name="Song H."/>
            <person name="Lee J."/>
            <person name="Lee S.-C."/>
            <person name="Kwon J.-K."/>
            <person name="Lee H.-Y."/>
            <person name="Koo N."/>
            <person name="Hong Y."/>
            <person name="Kim R.W."/>
            <person name="Kang W.-H."/>
            <person name="Huh J.H."/>
            <person name="Kang B.-C."/>
            <person name="Yang T.-J."/>
            <person name="Lee Y.-H."/>
            <person name="Bennetzen J.L."/>
            <person name="Choi D."/>
        </authorList>
    </citation>
    <scope>NUCLEOTIDE SEQUENCE [LARGE SCALE GENOMIC DNA]</scope>
    <source>
        <strain evidence="2">cv. PBC81</strain>
    </source>
</reference>
<dbReference type="PANTHER" id="PTHR46238">
    <property type="entry name" value="REVERSE TRANSCRIPTASE DOMAIN-CONTAINING PROTEIN"/>
    <property type="match status" value="1"/>
</dbReference>
<dbReference type="InterPro" id="IPR038499">
    <property type="entry name" value="BRO1_sf"/>
</dbReference>
<accession>A0A2G2VBJ4</accession>
<dbReference type="Gene3D" id="1.25.40.280">
    <property type="entry name" value="alix/aip1 like domains"/>
    <property type="match status" value="1"/>
</dbReference>
<protein>
    <submittedName>
        <fullName evidence="1">Uncharacterized protein</fullName>
    </submittedName>
</protein>
<dbReference type="AlphaFoldDB" id="A0A2G2VBJ4"/>
<sequence length="317" mass="35545">MKMLDIISSGGGDGERNSPACNRHRKDCTPIQESNHSQAMGSCCSELEEGGKQWLGLKSMRRWRRGRKGREEEMRKSELWFKRHFRSSGGGNRKMEDRDLVQSASILRKAAGVYQHLALDVLPCLQPVLAPERPPEAVIGVSAATALVCLAEAQAVSVRKAEQKGNTGGLLAKLHDGVCEFLNEAIHTLHSATKQCKDISSLTLDNTLFQQSDFDSLIASSFVDDVVLIDETWGGVNDKLEVWRQTLESKGFRFSRTMTEYLECKFNFSTREADMVVELDSQAIRKRNSFKYLGSIIQENREIDKDVTHHIGAGWLK</sequence>
<organism evidence="1 2">
    <name type="scientific">Capsicum baccatum</name>
    <name type="common">Peruvian pepper</name>
    <dbReference type="NCBI Taxonomy" id="33114"/>
    <lineage>
        <taxon>Eukaryota</taxon>
        <taxon>Viridiplantae</taxon>
        <taxon>Streptophyta</taxon>
        <taxon>Embryophyta</taxon>
        <taxon>Tracheophyta</taxon>
        <taxon>Spermatophyta</taxon>
        <taxon>Magnoliopsida</taxon>
        <taxon>eudicotyledons</taxon>
        <taxon>Gunneridae</taxon>
        <taxon>Pentapetalae</taxon>
        <taxon>asterids</taxon>
        <taxon>lamiids</taxon>
        <taxon>Solanales</taxon>
        <taxon>Solanaceae</taxon>
        <taxon>Solanoideae</taxon>
        <taxon>Capsiceae</taxon>
        <taxon>Capsicum</taxon>
    </lineage>
</organism>
<name>A0A2G2VBJ4_CAPBA</name>
<keyword evidence="2" id="KW-1185">Reference proteome</keyword>
<dbReference type="EMBL" id="MLFT02000039">
    <property type="protein sequence ID" value="PHT30347.1"/>
    <property type="molecule type" value="Genomic_DNA"/>
</dbReference>
<dbReference type="OrthoDB" id="1303645at2759"/>
<evidence type="ECO:0000313" key="2">
    <source>
        <dbReference type="Proteomes" id="UP000224567"/>
    </source>
</evidence>
<dbReference type="STRING" id="33114.A0A2G2VBJ4"/>
<dbReference type="PANTHER" id="PTHR46238:SF8">
    <property type="entry name" value="ENDONUCLEASE_EXONUCLEASE_PHOSPHATASE DOMAIN-CONTAINING PROTEIN"/>
    <property type="match status" value="1"/>
</dbReference>
<reference evidence="1 2" key="1">
    <citation type="journal article" date="2017" name="Genome Biol.">
        <title>New reference genome sequences of hot pepper reveal the massive evolution of plant disease-resistance genes by retroduplication.</title>
        <authorList>
            <person name="Kim S."/>
            <person name="Park J."/>
            <person name="Yeom S.I."/>
            <person name="Kim Y.M."/>
            <person name="Seo E."/>
            <person name="Kim K.T."/>
            <person name="Kim M.S."/>
            <person name="Lee J.M."/>
            <person name="Cheong K."/>
            <person name="Shin H.S."/>
            <person name="Kim S.B."/>
            <person name="Han K."/>
            <person name="Lee J."/>
            <person name="Park M."/>
            <person name="Lee H.A."/>
            <person name="Lee H.Y."/>
            <person name="Lee Y."/>
            <person name="Oh S."/>
            <person name="Lee J.H."/>
            <person name="Choi E."/>
            <person name="Choi E."/>
            <person name="Lee S.E."/>
            <person name="Jeon J."/>
            <person name="Kim H."/>
            <person name="Choi G."/>
            <person name="Song H."/>
            <person name="Lee J."/>
            <person name="Lee S.C."/>
            <person name="Kwon J.K."/>
            <person name="Lee H.Y."/>
            <person name="Koo N."/>
            <person name="Hong Y."/>
            <person name="Kim R.W."/>
            <person name="Kang W.H."/>
            <person name="Huh J.H."/>
            <person name="Kang B.C."/>
            <person name="Yang T.J."/>
            <person name="Lee Y.H."/>
            <person name="Bennetzen J.L."/>
            <person name="Choi D."/>
        </authorList>
    </citation>
    <scope>NUCLEOTIDE SEQUENCE [LARGE SCALE GENOMIC DNA]</scope>
    <source>
        <strain evidence="2">cv. PBC81</strain>
    </source>
</reference>
<proteinExistence type="predicted"/>
<dbReference type="Proteomes" id="UP000224567">
    <property type="component" value="Unassembled WGS sequence"/>
</dbReference>
<comment type="caution">
    <text evidence="1">The sequence shown here is derived from an EMBL/GenBank/DDBJ whole genome shotgun (WGS) entry which is preliminary data.</text>
</comment>
<evidence type="ECO:0000313" key="1">
    <source>
        <dbReference type="EMBL" id="PHT30347.1"/>
    </source>
</evidence>